<name>A0ABU4PUD0_9SPHN</name>
<dbReference type="EMBL" id="JAWXXV010000001">
    <property type="protein sequence ID" value="MDX5985560.1"/>
    <property type="molecule type" value="Genomic_DNA"/>
</dbReference>
<dbReference type="Gene3D" id="3.20.20.370">
    <property type="entry name" value="Glycoside hydrolase/deacetylase"/>
    <property type="match status" value="1"/>
</dbReference>
<protein>
    <submittedName>
        <fullName evidence="6">Hopanoid biosynthesis-associated protein HpnK</fullName>
    </submittedName>
</protein>
<sequence>MKTAIITADDFGVSIEVNRAVEQANREGVLTVTSLMVTGDAAADAVERAHATPTLGVGLHVALAETPPALPPSDIPDLVDAHGQFRIESLPVALALLAKPSVRRQLEAEIEAQFALFAATGLALDHVNSHKHMHLHPVIGATLLKVGLRHGMKALRAPVEERASLAAFEPVTGLDIAKPFARHIQRSGRAAGMKVPDRTFGLAWSGAMHAARLRGILENLPDGVNEIYLHPATGTYPLAAPGYQYEAELAALLDPQARSIVTRNDIRLARFADL</sequence>
<reference evidence="6 7" key="1">
    <citation type="submission" date="2023-11" db="EMBL/GenBank/DDBJ databases">
        <title>MicrobeMod: A computational toolkit for identifying prokaryotic methylation and restriction-modification with nanopore sequencing.</title>
        <authorList>
            <person name="Crits-Christoph A."/>
            <person name="Kang S.C."/>
            <person name="Lee H."/>
            <person name="Ostrov N."/>
        </authorList>
    </citation>
    <scope>NUCLEOTIDE SEQUENCE [LARGE SCALE GENOMIC DNA]</scope>
    <source>
        <strain evidence="6 7">ATCC 14820</strain>
    </source>
</reference>
<keyword evidence="3" id="KW-0378">Hydrolase</keyword>
<dbReference type="InterPro" id="IPR006879">
    <property type="entry name" value="YdjC-like"/>
</dbReference>
<dbReference type="PANTHER" id="PTHR31609">
    <property type="entry name" value="YDJC DEACETYLASE FAMILY MEMBER"/>
    <property type="match status" value="1"/>
</dbReference>
<dbReference type="Proteomes" id="UP001279660">
    <property type="component" value="Unassembled WGS sequence"/>
</dbReference>
<dbReference type="SUPFAM" id="SSF88713">
    <property type="entry name" value="Glycoside hydrolase/deacetylase"/>
    <property type="match status" value="1"/>
</dbReference>
<evidence type="ECO:0000256" key="5">
    <source>
        <dbReference type="ARBA" id="ARBA00023277"/>
    </source>
</evidence>
<keyword evidence="7" id="KW-1185">Reference proteome</keyword>
<evidence type="ECO:0000256" key="1">
    <source>
        <dbReference type="ARBA" id="ARBA00001946"/>
    </source>
</evidence>
<dbReference type="InterPro" id="IPR011330">
    <property type="entry name" value="Glyco_hydro/deAcase_b/a-brl"/>
</dbReference>
<comment type="caution">
    <text evidence="6">The sequence shown here is derived from an EMBL/GenBank/DDBJ whole genome shotgun (WGS) entry which is preliminary data.</text>
</comment>
<comment type="cofactor">
    <cofactor evidence="1">
        <name>Mg(2+)</name>
        <dbReference type="ChEBI" id="CHEBI:18420"/>
    </cofactor>
</comment>
<organism evidence="6 7">
    <name type="scientific">Sphingomonas echinoides</name>
    <dbReference type="NCBI Taxonomy" id="59803"/>
    <lineage>
        <taxon>Bacteria</taxon>
        <taxon>Pseudomonadati</taxon>
        <taxon>Pseudomonadota</taxon>
        <taxon>Alphaproteobacteria</taxon>
        <taxon>Sphingomonadales</taxon>
        <taxon>Sphingomonadaceae</taxon>
        <taxon>Sphingomonas</taxon>
    </lineage>
</organism>
<evidence type="ECO:0000256" key="3">
    <source>
        <dbReference type="ARBA" id="ARBA00022801"/>
    </source>
</evidence>
<keyword evidence="2" id="KW-0479">Metal-binding</keyword>
<dbReference type="Pfam" id="PF04794">
    <property type="entry name" value="YdjC"/>
    <property type="match status" value="1"/>
</dbReference>
<dbReference type="InterPro" id="IPR017836">
    <property type="entry name" value="Hopanoid_biosynth-assoc_HpnK"/>
</dbReference>
<proteinExistence type="predicted"/>
<keyword evidence="4" id="KW-0460">Magnesium</keyword>
<evidence type="ECO:0000256" key="2">
    <source>
        <dbReference type="ARBA" id="ARBA00022723"/>
    </source>
</evidence>
<dbReference type="NCBIfam" id="TIGR03473">
    <property type="entry name" value="HpnK"/>
    <property type="match status" value="1"/>
</dbReference>
<evidence type="ECO:0000313" key="6">
    <source>
        <dbReference type="EMBL" id="MDX5985560.1"/>
    </source>
</evidence>
<keyword evidence="5" id="KW-0119">Carbohydrate metabolism</keyword>
<accession>A0ABU4PUD0</accession>
<evidence type="ECO:0000256" key="4">
    <source>
        <dbReference type="ARBA" id="ARBA00022842"/>
    </source>
</evidence>
<dbReference type="RefSeq" id="WP_010407785.1">
    <property type="nucleotide sequence ID" value="NZ_JAWXXV010000001.1"/>
</dbReference>
<gene>
    <name evidence="6" type="primary">hpnK</name>
    <name evidence="6" type="ORF">SIL82_14985</name>
</gene>
<dbReference type="PANTHER" id="PTHR31609:SF1">
    <property type="entry name" value="CARBOHYDRATE DEACETYLASE"/>
    <property type="match status" value="1"/>
</dbReference>
<evidence type="ECO:0000313" key="7">
    <source>
        <dbReference type="Proteomes" id="UP001279660"/>
    </source>
</evidence>